<dbReference type="EMBL" id="CAJQZP010001697">
    <property type="protein sequence ID" value="CAG5058959.1"/>
    <property type="molecule type" value="Genomic_DNA"/>
</dbReference>
<evidence type="ECO:0000313" key="1">
    <source>
        <dbReference type="EMBL" id="CAG5058959.1"/>
    </source>
</evidence>
<name>A0A8S3YBG2_PARAO</name>
<sequence>MRARRHASVRTATCARTGSWLTCERESATCQKRKAAAAGCERASAASRVGENSHLRTHRQLADVRARERYLPEEEGCGGGVRVCERGVTRR</sequence>
<reference evidence="1" key="1">
    <citation type="submission" date="2021-04" db="EMBL/GenBank/DDBJ databases">
        <authorList>
            <person name="Tunstrom K."/>
        </authorList>
    </citation>
    <scope>NUCLEOTIDE SEQUENCE</scope>
</reference>
<gene>
    <name evidence="1" type="ORF">PAPOLLO_LOCUS27811</name>
</gene>
<proteinExistence type="predicted"/>
<evidence type="ECO:0000313" key="2">
    <source>
        <dbReference type="Proteomes" id="UP000691718"/>
    </source>
</evidence>
<keyword evidence="2" id="KW-1185">Reference proteome</keyword>
<organism evidence="1 2">
    <name type="scientific">Parnassius apollo</name>
    <name type="common">Apollo butterfly</name>
    <name type="synonym">Papilio apollo</name>
    <dbReference type="NCBI Taxonomy" id="110799"/>
    <lineage>
        <taxon>Eukaryota</taxon>
        <taxon>Metazoa</taxon>
        <taxon>Ecdysozoa</taxon>
        <taxon>Arthropoda</taxon>
        <taxon>Hexapoda</taxon>
        <taxon>Insecta</taxon>
        <taxon>Pterygota</taxon>
        <taxon>Neoptera</taxon>
        <taxon>Endopterygota</taxon>
        <taxon>Lepidoptera</taxon>
        <taxon>Glossata</taxon>
        <taxon>Ditrysia</taxon>
        <taxon>Papilionoidea</taxon>
        <taxon>Papilionidae</taxon>
        <taxon>Parnassiinae</taxon>
        <taxon>Parnassini</taxon>
        <taxon>Parnassius</taxon>
        <taxon>Parnassius</taxon>
    </lineage>
</organism>
<dbReference type="AlphaFoldDB" id="A0A8S3YBG2"/>
<dbReference type="Proteomes" id="UP000691718">
    <property type="component" value="Unassembled WGS sequence"/>
</dbReference>
<comment type="caution">
    <text evidence="1">The sequence shown here is derived from an EMBL/GenBank/DDBJ whole genome shotgun (WGS) entry which is preliminary data.</text>
</comment>
<protein>
    <submittedName>
        <fullName evidence="1">(apollo) hypothetical protein</fullName>
    </submittedName>
</protein>
<accession>A0A8S3YBG2</accession>